<dbReference type="PANTHER" id="PTHR10492:SF57">
    <property type="entry name" value="ATP-DEPENDENT DNA HELICASE"/>
    <property type="match status" value="1"/>
</dbReference>
<dbReference type="Pfam" id="PF21530">
    <property type="entry name" value="Pif1_2B_dom"/>
    <property type="match status" value="1"/>
</dbReference>
<feature type="domain" description="DNA helicase Pif1-like 2B" evidence="1">
    <location>
        <begin position="134"/>
        <end position="179"/>
    </location>
</feature>
<dbReference type="PANTHER" id="PTHR10492">
    <property type="match status" value="1"/>
</dbReference>
<organism evidence="2 3">
    <name type="scientific">Daucus carota subsp. sativus</name>
    <name type="common">Carrot</name>
    <dbReference type="NCBI Taxonomy" id="79200"/>
    <lineage>
        <taxon>Eukaryota</taxon>
        <taxon>Viridiplantae</taxon>
        <taxon>Streptophyta</taxon>
        <taxon>Embryophyta</taxon>
        <taxon>Tracheophyta</taxon>
        <taxon>Spermatophyta</taxon>
        <taxon>Magnoliopsida</taxon>
        <taxon>eudicotyledons</taxon>
        <taxon>Gunneridae</taxon>
        <taxon>Pentapetalae</taxon>
        <taxon>asterids</taxon>
        <taxon>campanulids</taxon>
        <taxon>Apiales</taxon>
        <taxon>Apiaceae</taxon>
        <taxon>Apioideae</taxon>
        <taxon>Scandiceae</taxon>
        <taxon>Daucinae</taxon>
        <taxon>Daucus</taxon>
        <taxon>Daucus sect. Daucus</taxon>
    </lineage>
</organism>
<dbReference type="InterPro" id="IPR049163">
    <property type="entry name" value="Pif1-like_2B_dom"/>
</dbReference>
<reference evidence="2" key="1">
    <citation type="journal article" date="2016" name="Nat. Genet.">
        <title>A high-quality carrot genome assembly provides new insights into carotenoid accumulation and asterid genome evolution.</title>
        <authorList>
            <person name="Iorizzo M."/>
            <person name="Ellison S."/>
            <person name="Senalik D."/>
            <person name="Zeng P."/>
            <person name="Satapoomin P."/>
            <person name="Huang J."/>
            <person name="Bowman M."/>
            <person name="Iovene M."/>
            <person name="Sanseverino W."/>
            <person name="Cavagnaro P."/>
            <person name="Yildiz M."/>
            <person name="Macko-Podgorni A."/>
            <person name="Moranska E."/>
            <person name="Grzebelus E."/>
            <person name="Grzebelus D."/>
            <person name="Ashrafi H."/>
            <person name="Zheng Z."/>
            <person name="Cheng S."/>
            <person name="Spooner D."/>
            <person name="Van Deynze A."/>
            <person name="Simon P."/>
        </authorList>
    </citation>
    <scope>NUCLEOTIDE SEQUENCE</scope>
    <source>
        <tissue evidence="2">Leaf</tissue>
    </source>
</reference>
<proteinExistence type="predicted"/>
<dbReference type="CDD" id="cd18809">
    <property type="entry name" value="SF1_C_RecD"/>
    <property type="match status" value="1"/>
</dbReference>
<name>A0AAF0XPC0_DAUCS</name>
<dbReference type="InterPro" id="IPR027417">
    <property type="entry name" value="P-loop_NTPase"/>
</dbReference>
<gene>
    <name evidence="2" type="ORF">DCAR_0830972</name>
</gene>
<dbReference type="Gene3D" id="3.40.50.300">
    <property type="entry name" value="P-loop containing nucleotide triphosphate hydrolases"/>
    <property type="match status" value="1"/>
</dbReference>
<evidence type="ECO:0000313" key="3">
    <source>
        <dbReference type="Proteomes" id="UP000077755"/>
    </source>
</evidence>
<dbReference type="Proteomes" id="UP000077755">
    <property type="component" value="Chromosome 8"/>
</dbReference>
<evidence type="ECO:0000313" key="2">
    <source>
        <dbReference type="EMBL" id="WOH11485.1"/>
    </source>
</evidence>
<keyword evidence="3" id="KW-1185">Reference proteome</keyword>
<dbReference type="AlphaFoldDB" id="A0AAF0XPC0"/>
<dbReference type="SUPFAM" id="SSF52540">
    <property type="entry name" value="P-loop containing nucleoside triphosphate hydrolases"/>
    <property type="match status" value="1"/>
</dbReference>
<evidence type="ECO:0000259" key="1">
    <source>
        <dbReference type="Pfam" id="PF21530"/>
    </source>
</evidence>
<accession>A0AAF0XPC0</accession>
<protein>
    <recommendedName>
        <fullName evidence="1">DNA helicase Pif1-like 2B domain-containing protein</fullName>
    </recommendedName>
</protein>
<reference evidence="2" key="2">
    <citation type="submission" date="2022-03" db="EMBL/GenBank/DDBJ databases">
        <title>Draft title - Genomic analysis of global carrot germplasm unveils the trajectory of domestication and the origin of high carotenoid orange carrot.</title>
        <authorList>
            <person name="Iorizzo M."/>
            <person name="Ellison S."/>
            <person name="Senalik D."/>
            <person name="Macko-Podgorni A."/>
            <person name="Grzebelus D."/>
            <person name="Bostan H."/>
            <person name="Rolling W."/>
            <person name="Curaba J."/>
            <person name="Simon P."/>
        </authorList>
    </citation>
    <scope>NUCLEOTIDE SEQUENCE</scope>
    <source>
        <tissue evidence="2">Leaf</tissue>
    </source>
</reference>
<sequence>MRLQTGNSDEQNKEISEFSDWQLRVGDGNVTPISKKEHISEVLFKLPGQHVLHSEETPIQDLIDVVYPDFDKNIGSPKYFSSRAILTPTNAVVDDINYAILDKLPGQTHTFYSQDSLEDQGVDDNDFDESFPIEYLNSLNMPCIPKHELKIKIGTPVMLMRNLNQINGLCNGTRMMVTGCKKNSIECQIMCGSNIGSKHLIPRIEMIPTETPWPFDFKRTRFPLQICFAMTINKSQGQSLDTVGIFLPRPVFCHGQLYVAISRVTSAAGLHILVIGEDGKSSDTTSNVVFQEVFYNIPSVVRC</sequence>
<dbReference type="EMBL" id="CP093350">
    <property type="protein sequence ID" value="WOH11485.1"/>
    <property type="molecule type" value="Genomic_DNA"/>
</dbReference>